<dbReference type="Pfam" id="PF04290">
    <property type="entry name" value="DctQ"/>
    <property type="match status" value="1"/>
</dbReference>
<feature type="transmembrane region" description="Helical" evidence="9">
    <location>
        <begin position="48"/>
        <end position="65"/>
    </location>
</feature>
<evidence type="ECO:0000256" key="9">
    <source>
        <dbReference type="RuleBase" id="RU369079"/>
    </source>
</evidence>
<dbReference type="EMBL" id="JACIDU010000008">
    <property type="protein sequence ID" value="MBB4103649.1"/>
    <property type="molecule type" value="Genomic_DNA"/>
</dbReference>
<evidence type="ECO:0000256" key="4">
    <source>
        <dbReference type="ARBA" id="ARBA00022519"/>
    </source>
</evidence>
<evidence type="ECO:0000259" key="10">
    <source>
        <dbReference type="Pfam" id="PF04290"/>
    </source>
</evidence>
<evidence type="ECO:0000313" key="11">
    <source>
        <dbReference type="EMBL" id="MBB4103649.1"/>
    </source>
</evidence>
<dbReference type="AlphaFoldDB" id="A0A7W6K1W2"/>
<organism evidence="11 12">
    <name type="scientific">Allorhizobium borbori</name>
    <dbReference type="NCBI Taxonomy" id="485907"/>
    <lineage>
        <taxon>Bacteria</taxon>
        <taxon>Pseudomonadati</taxon>
        <taxon>Pseudomonadota</taxon>
        <taxon>Alphaproteobacteria</taxon>
        <taxon>Hyphomicrobiales</taxon>
        <taxon>Rhizobiaceae</taxon>
        <taxon>Rhizobium/Agrobacterium group</taxon>
        <taxon>Allorhizobium</taxon>
    </lineage>
</organism>
<evidence type="ECO:0000256" key="6">
    <source>
        <dbReference type="ARBA" id="ARBA00022989"/>
    </source>
</evidence>
<dbReference type="PANTHER" id="PTHR35011">
    <property type="entry name" value="2,3-DIKETO-L-GULONATE TRAP TRANSPORTER SMALL PERMEASE PROTEIN YIAM"/>
    <property type="match status" value="1"/>
</dbReference>
<feature type="transmembrane region" description="Helical" evidence="9">
    <location>
        <begin position="86"/>
        <end position="108"/>
    </location>
</feature>
<keyword evidence="5 9" id="KW-0812">Transmembrane</keyword>
<evidence type="ECO:0000256" key="1">
    <source>
        <dbReference type="ARBA" id="ARBA00004429"/>
    </source>
</evidence>
<evidence type="ECO:0000256" key="7">
    <source>
        <dbReference type="ARBA" id="ARBA00023136"/>
    </source>
</evidence>
<dbReference type="GO" id="GO:0015740">
    <property type="term" value="P:C4-dicarboxylate transport"/>
    <property type="evidence" value="ECO:0007669"/>
    <property type="project" value="TreeGrafter"/>
</dbReference>
<sequence length="178" mass="19808">MIKTLIDLFYRFLNILLVLMLAGMALMVFVNVVMRYAANSGIDLSEEMSRYFFVWITFVGAIVAHREHLHLGVETLVTHFGRKGRLVLMGISNAIVLLCSGIFFWGTWVQLPINASMVAPVSGLSMGWVYGIGMFTGGGIFLITLERLVRLALGRITDEEIAAFAGENLTLEQMAERT</sequence>
<reference evidence="11 12" key="1">
    <citation type="submission" date="2020-08" db="EMBL/GenBank/DDBJ databases">
        <title>Genomic Encyclopedia of Type Strains, Phase IV (KMG-IV): sequencing the most valuable type-strain genomes for metagenomic binning, comparative biology and taxonomic classification.</title>
        <authorList>
            <person name="Goeker M."/>
        </authorList>
    </citation>
    <scope>NUCLEOTIDE SEQUENCE [LARGE SCALE GENOMIC DNA]</scope>
    <source>
        <strain evidence="11 12">DSM 26385</strain>
    </source>
</reference>
<dbReference type="InterPro" id="IPR055348">
    <property type="entry name" value="DctQ"/>
</dbReference>
<proteinExistence type="inferred from homology"/>
<evidence type="ECO:0000256" key="2">
    <source>
        <dbReference type="ARBA" id="ARBA00022448"/>
    </source>
</evidence>
<evidence type="ECO:0000256" key="8">
    <source>
        <dbReference type="ARBA" id="ARBA00038436"/>
    </source>
</evidence>
<dbReference type="GO" id="GO:0022857">
    <property type="term" value="F:transmembrane transporter activity"/>
    <property type="evidence" value="ECO:0007669"/>
    <property type="project" value="UniProtKB-UniRule"/>
</dbReference>
<evidence type="ECO:0000256" key="3">
    <source>
        <dbReference type="ARBA" id="ARBA00022475"/>
    </source>
</evidence>
<comment type="similarity">
    <text evidence="8 9">Belongs to the TRAP transporter small permease family.</text>
</comment>
<keyword evidence="7 9" id="KW-0472">Membrane</keyword>
<keyword evidence="3" id="KW-1003">Cell membrane</keyword>
<comment type="subunit">
    <text evidence="9">The complex comprises the extracytoplasmic solute receptor protein and the two transmembrane proteins.</text>
</comment>
<keyword evidence="12" id="KW-1185">Reference proteome</keyword>
<comment type="function">
    <text evidence="9">Part of the tripartite ATP-independent periplasmic (TRAP) transport system.</text>
</comment>
<accession>A0A7W6K1W2</accession>
<gene>
    <name evidence="11" type="ORF">GGQ66_002217</name>
</gene>
<keyword evidence="6 9" id="KW-1133">Transmembrane helix</keyword>
<dbReference type="InterPro" id="IPR007387">
    <property type="entry name" value="TRAP_DctQ"/>
</dbReference>
<comment type="caution">
    <text evidence="11">The sequence shown here is derived from an EMBL/GenBank/DDBJ whole genome shotgun (WGS) entry which is preliminary data.</text>
</comment>
<feature type="domain" description="Tripartite ATP-independent periplasmic transporters DctQ component" evidence="10">
    <location>
        <begin position="24"/>
        <end position="152"/>
    </location>
</feature>
<feature type="transmembrane region" description="Helical" evidence="9">
    <location>
        <begin position="128"/>
        <end position="145"/>
    </location>
</feature>
<dbReference type="PANTHER" id="PTHR35011:SF2">
    <property type="entry name" value="2,3-DIKETO-L-GULONATE TRAP TRANSPORTER SMALL PERMEASE PROTEIN YIAM"/>
    <property type="match status" value="1"/>
</dbReference>
<protein>
    <recommendedName>
        <fullName evidence="9">TRAP transporter small permease protein</fullName>
    </recommendedName>
</protein>
<dbReference type="GO" id="GO:0005886">
    <property type="term" value="C:plasma membrane"/>
    <property type="evidence" value="ECO:0007669"/>
    <property type="project" value="UniProtKB-SubCell"/>
</dbReference>
<keyword evidence="4 9" id="KW-0997">Cell inner membrane</keyword>
<dbReference type="Proteomes" id="UP000584824">
    <property type="component" value="Unassembled WGS sequence"/>
</dbReference>
<name>A0A7W6K1W2_9HYPH</name>
<evidence type="ECO:0000313" key="12">
    <source>
        <dbReference type="Proteomes" id="UP000584824"/>
    </source>
</evidence>
<comment type="subcellular location">
    <subcellularLocation>
        <location evidence="1 9">Cell inner membrane</location>
        <topology evidence="1 9">Multi-pass membrane protein</topology>
    </subcellularLocation>
</comment>
<keyword evidence="2 9" id="KW-0813">Transport</keyword>
<feature type="transmembrane region" description="Helical" evidence="9">
    <location>
        <begin position="12"/>
        <end position="36"/>
    </location>
</feature>
<evidence type="ECO:0000256" key="5">
    <source>
        <dbReference type="ARBA" id="ARBA00022692"/>
    </source>
</evidence>